<evidence type="ECO:0008006" key="3">
    <source>
        <dbReference type="Google" id="ProtNLM"/>
    </source>
</evidence>
<evidence type="ECO:0000313" key="1">
    <source>
        <dbReference type="EMBL" id="KAH0625149.1"/>
    </source>
</evidence>
<proteinExistence type="predicted"/>
<sequence length="195" mass="22312">MSHRGIKPNDQTVPLHDNHSSTMFPQLQPVRTMNLFTSTLVLPIISCCFWDVDARPYDSILKVENGGPWGYWGKREFCSKDYAIGFALKVINVLKWGGWSEIQMCPPPHHLLSFSLRVETPQGFRDDTAVNNIRFLCSDRTVLEGNSHEWGHFGPWSRRCHGDTFVCGIQTKVETPQELEDDTALNDLRLFCCKI</sequence>
<name>A0ABQ7T650_PHRPL</name>
<dbReference type="Gene3D" id="2.100.10.20">
    <property type="entry name" value="Vitelline membrane outer layer protein I (VOMI)"/>
    <property type="match status" value="2"/>
</dbReference>
<dbReference type="Proteomes" id="UP000826234">
    <property type="component" value="Unassembled WGS sequence"/>
</dbReference>
<comment type="caution">
    <text evidence="1">The sequence shown here is derived from an EMBL/GenBank/DDBJ whole genome shotgun (WGS) entry which is preliminary data.</text>
</comment>
<accession>A0ABQ7T650</accession>
<gene>
    <name evidence="1" type="ORF">JD844_033301</name>
</gene>
<keyword evidence="2" id="KW-1185">Reference proteome</keyword>
<dbReference type="Pfam" id="PF03762">
    <property type="entry name" value="VOMI"/>
    <property type="match status" value="1"/>
</dbReference>
<evidence type="ECO:0000313" key="2">
    <source>
        <dbReference type="Proteomes" id="UP000826234"/>
    </source>
</evidence>
<organism evidence="1 2">
    <name type="scientific">Phrynosoma platyrhinos</name>
    <name type="common">Desert horned lizard</name>
    <dbReference type="NCBI Taxonomy" id="52577"/>
    <lineage>
        <taxon>Eukaryota</taxon>
        <taxon>Metazoa</taxon>
        <taxon>Chordata</taxon>
        <taxon>Craniata</taxon>
        <taxon>Vertebrata</taxon>
        <taxon>Euteleostomi</taxon>
        <taxon>Lepidosauria</taxon>
        <taxon>Squamata</taxon>
        <taxon>Bifurcata</taxon>
        <taxon>Unidentata</taxon>
        <taxon>Episquamata</taxon>
        <taxon>Toxicofera</taxon>
        <taxon>Iguania</taxon>
        <taxon>Phrynosomatidae</taxon>
        <taxon>Phrynosomatinae</taxon>
        <taxon>Phrynosoma</taxon>
    </lineage>
</organism>
<dbReference type="EMBL" id="JAIPUX010001232">
    <property type="protein sequence ID" value="KAH0625149.1"/>
    <property type="molecule type" value="Genomic_DNA"/>
</dbReference>
<reference evidence="1 2" key="1">
    <citation type="journal article" date="2022" name="Gigascience">
        <title>A chromosome-level genome assembly and annotation of the desert horned lizard, Phrynosoma platyrhinos, provides insight into chromosomal rearrangements among reptiles.</title>
        <authorList>
            <person name="Koochekian N."/>
            <person name="Ascanio A."/>
            <person name="Farleigh K."/>
            <person name="Card D.C."/>
            <person name="Schield D.R."/>
            <person name="Castoe T.A."/>
            <person name="Jezkova T."/>
        </authorList>
    </citation>
    <scope>NUCLEOTIDE SEQUENCE [LARGE SCALE GENOMIC DNA]</scope>
    <source>
        <strain evidence="1">NK-2021</strain>
    </source>
</reference>
<dbReference type="InterPro" id="IPR005515">
    <property type="entry name" value="VOMI"/>
</dbReference>
<protein>
    <recommendedName>
        <fullName evidence="3">Vitelline membrane outer layer protein 1 homolog</fullName>
    </recommendedName>
</protein>
<dbReference type="InterPro" id="IPR036706">
    <property type="entry name" value="VOMI_sf"/>
</dbReference>
<dbReference type="PANTHER" id="PTHR18841">
    <property type="entry name" value="VITELLINE MEMBRANE OUTER LAYER PROTEIN I-RELATED"/>
    <property type="match status" value="1"/>
</dbReference>
<dbReference type="PANTHER" id="PTHR18841:SF2">
    <property type="entry name" value="VITELLINE MEMBRANE OUTER LAYER PROTEIN 1 HOMOLOG"/>
    <property type="match status" value="1"/>
</dbReference>
<dbReference type="SUPFAM" id="SSF51092">
    <property type="entry name" value="Vitelline membrane outer protein-I (VMO-I)"/>
    <property type="match status" value="1"/>
</dbReference>